<dbReference type="AlphaFoldDB" id="A0A9P4GVV6"/>
<organism evidence="2 3">
    <name type="scientific">Setomelanomma holmii</name>
    <dbReference type="NCBI Taxonomy" id="210430"/>
    <lineage>
        <taxon>Eukaryota</taxon>
        <taxon>Fungi</taxon>
        <taxon>Dikarya</taxon>
        <taxon>Ascomycota</taxon>
        <taxon>Pezizomycotina</taxon>
        <taxon>Dothideomycetes</taxon>
        <taxon>Pleosporomycetidae</taxon>
        <taxon>Pleosporales</taxon>
        <taxon>Pleosporineae</taxon>
        <taxon>Phaeosphaeriaceae</taxon>
        <taxon>Setomelanomma</taxon>
    </lineage>
</organism>
<feature type="compositionally biased region" description="Polar residues" evidence="1">
    <location>
        <begin position="159"/>
        <end position="182"/>
    </location>
</feature>
<feature type="region of interest" description="Disordered" evidence="1">
    <location>
        <begin position="73"/>
        <end position="112"/>
    </location>
</feature>
<gene>
    <name evidence="2" type="ORF">EK21DRAFT_94718</name>
</gene>
<evidence type="ECO:0000313" key="2">
    <source>
        <dbReference type="EMBL" id="KAF2023663.1"/>
    </source>
</evidence>
<protein>
    <submittedName>
        <fullName evidence="2">Uncharacterized protein</fullName>
    </submittedName>
</protein>
<proteinExistence type="predicted"/>
<feature type="compositionally biased region" description="Polar residues" evidence="1">
    <location>
        <begin position="276"/>
        <end position="286"/>
    </location>
</feature>
<feature type="region of interest" description="Disordered" evidence="1">
    <location>
        <begin position="274"/>
        <end position="336"/>
    </location>
</feature>
<feature type="compositionally biased region" description="Polar residues" evidence="1">
    <location>
        <begin position="213"/>
        <end position="235"/>
    </location>
</feature>
<keyword evidence="3" id="KW-1185">Reference proteome</keyword>
<dbReference type="EMBL" id="ML978331">
    <property type="protein sequence ID" value="KAF2023663.1"/>
    <property type="molecule type" value="Genomic_DNA"/>
</dbReference>
<evidence type="ECO:0000256" key="1">
    <source>
        <dbReference type="SAM" id="MobiDB-lite"/>
    </source>
</evidence>
<feature type="compositionally biased region" description="Polar residues" evidence="1">
    <location>
        <begin position="294"/>
        <end position="322"/>
    </location>
</feature>
<feature type="compositionally biased region" description="Low complexity" evidence="1">
    <location>
        <begin position="183"/>
        <end position="197"/>
    </location>
</feature>
<accession>A0A9P4GVV6</accession>
<evidence type="ECO:0000313" key="3">
    <source>
        <dbReference type="Proteomes" id="UP000799777"/>
    </source>
</evidence>
<reference evidence="2" key="1">
    <citation type="journal article" date="2020" name="Stud. Mycol.">
        <title>101 Dothideomycetes genomes: a test case for predicting lifestyles and emergence of pathogens.</title>
        <authorList>
            <person name="Haridas S."/>
            <person name="Albert R."/>
            <person name="Binder M."/>
            <person name="Bloem J."/>
            <person name="Labutti K."/>
            <person name="Salamov A."/>
            <person name="Andreopoulos B."/>
            <person name="Baker S."/>
            <person name="Barry K."/>
            <person name="Bills G."/>
            <person name="Bluhm B."/>
            <person name="Cannon C."/>
            <person name="Castanera R."/>
            <person name="Culley D."/>
            <person name="Daum C."/>
            <person name="Ezra D."/>
            <person name="Gonzalez J."/>
            <person name="Henrissat B."/>
            <person name="Kuo A."/>
            <person name="Liang C."/>
            <person name="Lipzen A."/>
            <person name="Lutzoni F."/>
            <person name="Magnuson J."/>
            <person name="Mondo S."/>
            <person name="Nolan M."/>
            <person name="Ohm R."/>
            <person name="Pangilinan J."/>
            <person name="Park H.-J."/>
            <person name="Ramirez L."/>
            <person name="Alfaro M."/>
            <person name="Sun H."/>
            <person name="Tritt A."/>
            <person name="Yoshinaga Y."/>
            <person name="Zwiers L.-H."/>
            <person name="Turgeon B."/>
            <person name="Goodwin S."/>
            <person name="Spatafora J."/>
            <person name="Crous P."/>
            <person name="Grigoriev I."/>
        </authorList>
    </citation>
    <scope>NUCLEOTIDE SEQUENCE</scope>
    <source>
        <strain evidence="2">CBS 110217</strain>
    </source>
</reference>
<name>A0A9P4GVV6_9PLEO</name>
<comment type="caution">
    <text evidence="2">The sequence shown here is derived from an EMBL/GenBank/DDBJ whole genome shotgun (WGS) entry which is preliminary data.</text>
</comment>
<dbReference type="Proteomes" id="UP000799777">
    <property type="component" value="Unassembled WGS sequence"/>
</dbReference>
<feature type="region of interest" description="Disordered" evidence="1">
    <location>
        <begin position="159"/>
        <end position="235"/>
    </location>
</feature>
<sequence>MLGPSTTVQPLLSIPSNWELYRSQCHPQEAEWGREPWYTTLRNGNLDPYYERYYPPFQNRSCHTSKDELNETGLVRGVHGNPFGNRNKEKARQGAADKLAQEQQAGAEQEKQRQFYDQYYSSTAQTSQIPQLQSTAAAPAQPTAWSSYQRSYGQASQSVQQQNTAVVPSRSTTWSPYQRSDNQATQSAQQQNAAAARSRSRSRSRLPAWSSAQRSDSQTRHSNPQHDTAAAPSQATEYSSWIWSIEYMLRATIQTRPHLMSLGKLEYHWAPKTKPEATSATQTSTKGAPAPESAPTSSGLSLGVDTTSPTDGGTHISSTAQQKGAGAGANVETQESSTGYGIARSFGWEIKANCTNIDH</sequence>